<dbReference type="EMBL" id="SOML01000001">
    <property type="protein sequence ID" value="TFD98884.1"/>
    <property type="molecule type" value="Genomic_DNA"/>
</dbReference>
<sequence>MIIDKRLYSLFFFFIVTFSLAAQQAKISGTVTNFDNQPVDFVRVSVRGSVSGGFTNGQGKYQVSVPVGDSVTIEFSVLGYQKTERKIAKVVGNMTLNVMLREKTLEEVTVTGSKAQTNTIQNIELGNSNLLTDPSIETRISMESGVSKTNELSNQYSVRGGNYDENLVYVNGIEIYRPLLIRSAQQEGLSFLNPNMTKDVKFSTGGFDASYGDKMSSVLDITYKKPTGFEGMVSGSLLGANAYIGSSSGRFSQITGFRYKTTKSLLGTTDTEAEYDPEFVDAQTYMTLQLTSKWEVSFLGNLSSNVFKFTPQSRETKFGTIDNAKSFKVYFDGWEHDKFLTYFGALSVNGKLSENLEVGFSGSAFSSREYERYDISGEYMLTDSGLDTGGAEGSNGSLLAIGSYLEHARNKLNADVSTLSHRGAFRFNNHYIKWGITLQKEKIEDKIKEWNMRDSAGYSKPNIPDIVSVYSNLKGDNSTNTTRYSAYLQDTYQFTSGDNVFYLNAGVRFSHWSFNDESLVSPRASLAYVPNNKFTLRLAAGLYYQTPFYKEYQRIETVGHNSVIVLNEDIKSQKSLQFVLGGDYKFMADDRPFKFTSEVYYKHLTDLVPYTVDNVKIRYSGENQGKGYAMGLDMKLFGEFIKGTDSWVSLSFMKTQQDVNGIKAPLPTDQGYNLSFFFRDYFPGIERLTMSLSASLSQGLPQSAPNSGFISSKTFRTPAYKRVDLGFAWQVLGENFSIRNRSSFCSSFKNIWLGADVFNLFDINNTNSFYWINDVFDQQYAVPNYLTGRQLNFKIVAEF</sequence>
<keyword evidence="6" id="KW-0675">Receptor</keyword>
<dbReference type="Gene3D" id="2.60.40.1120">
    <property type="entry name" value="Carboxypeptidase-like, regulatory domain"/>
    <property type="match status" value="1"/>
</dbReference>
<keyword evidence="1" id="KW-0813">Transport</keyword>
<gene>
    <name evidence="6" type="ORF">E2605_02020</name>
</gene>
<dbReference type="InterPro" id="IPR012910">
    <property type="entry name" value="Plug_dom"/>
</dbReference>
<evidence type="ECO:0000313" key="6">
    <source>
        <dbReference type="EMBL" id="TFD98884.1"/>
    </source>
</evidence>
<dbReference type="AlphaFoldDB" id="A0A4Y8L9S5"/>
<dbReference type="InterPro" id="IPR037066">
    <property type="entry name" value="Plug_dom_sf"/>
</dbReference>
<dbReference type="InterPro" id="IPR000531">
    <property type="entry name" value="Beta-barrel_TonB"/>
</dbReference>
<dbReference type="Pfam" id="PF13715">
    <property type="entry name" value="CarbopepD_reg_2"/>
    <property type="match status" value="1"/>
</dbReference>
<accession>A0A4Y8L9S5</accession>
<evidence type="ECO:0000259" key="4">
    <source>
        <dbReference type="Pfam" id="PF00593"/>
    </source>
</evidence>
<keyword evidence="1 2" id="KW-0472">Membrane</keyword>
<evidence type="ECO:0000313" key="7">
    <source>
        <dbReference type="Proteomes" id="UP000297861"/>
    </source>
</evidence>
<dbReference type="GO" id="GO:0009279">
    <property type="term" value="C:cell outer membrane"/>
    <property type="evidence" value="ECO:0007669"/>
    <property type="project" value="UniProtKB-SubCell"/>
</dbReference>
<dbReference type="OrthoDB" id="1108759at2"/>
<proteinExistence type="inferred from homology"/>
<dbReference type="Pfam" id="PF00593">
    <property type="entry name" value="TonB_dep_Rec_b-barrel"/>
    <property type="match status" value="1"/>
</dbReference>
<feature type="domain" description="TonB-dependent receptor plug" evidence="5">
    <location>
        <begin position="145"/>
        <end position="213"/>
    </location>
</feature>
<feature type="chain" id="PRO_5021199007" evidence="3">
    <location>
        <begin position="22"/>
        <end position="799"/>
    </location>
</feature>
<evidence type="ECO:0000256" key="3">
    <source>
        <dbReference type="SAM" id="SignalP"/>
    </source>
</evidence>
<keyword evidence="1" id="KW-0998">Cell outer membrane</keyword>
<evidence type="ECO:0000256" key="1">
    <source>
        <dbReference type="PROSITE-ProRule" id="PRU01360"/>
    </source>
</evidence>
<evidence type="ECO:0000256" key="2">
    <source>
        <dbReference type="RuleBase" id="RU003357"/>
    </source>
</evidence>
<comment type="subcellular location">
    <subcellularLocation>
        <location evidence="1">Cell outer membrane</location>
        <topology evidence="1">Multi-pass membrane protein</topology>
    </subcellularLocation>
</comment>
<feature type="domain" description="TonB-dependent receptor-like beta-barrel" evidence="4">
    <location>
        <begin position="333"/>
        <end position="738"/>
    </location>
</feature>
<keyword evidence="2" id="KW-0798">TonB box</keyword>
<protein>
    <submittedName>
        <fullName evidence="6">TonB-dependent receptor</fullName>
    </submittedName>
</protein>
<dbReference type="Gene3D" id="2.170.130.10">
    <property type="entry name" value="TonB-dependent receptor, plug domain"/>
    <property type="match status" value="1"/>
</dbReference>
<reference evidence="6 7" key="1">
    <citation type="submission" date="2019-03" db="EMBL/GenBank/DDBJ databases">
        <title>San Antonio Military Medical Center submission to MRSN (WRAIR), pending publication.</title>
        <authorList>
            <person name="Blyth D.M."/>
            <person name="Mccarthy S.L."/>
            <person name="Schall S.E."/>
            <person name="Stam J.A."/>
            <person name="Ong A.C."/>
            <person name="Mcgann P.T."/>
        </authorList>
    </citation>
    <scope>NUCLEOTIDE SEQUENCE [LARGE SCALE GENOMIC DNA]</scope>
    <source>
        <strain evidence="6 7">MRSN571793</strain>
    </source>
</reference>
<dbReference type="Pfam" id="PF07715">
    <property type="entry name" value="Plug"/>
    <property type="match status" value="1"/>
</dbReference>
<keyword evidence="3" id="KW-0732">Signal</keyword>
<dbReference type="InterPro" id="IPR039426">
    <property type="entry name" value="TonB-dep_rcpt-like"/>
</dbReference>
<comment type="caution">
    <text evidence="6">The sequence shown here is derived from an EMBL/GenBank/DDBJ whole genome shotgun (WGS) entry which is preliminary data.</text>
</comment>
<dbReference type="PROSITE" id="PS52016">
    <property type="entry name" value="TONB_DEPENDENT_REC_3"/>
    <property type="match status" value="1"/>
</dbReference>
<comment type="similarity">
    <text evidence="1 2">Belongs to the TonB-dependent receptor family.</text>
</comment>
<dbReference type="STRING" id="1121485.GCA_000426485_00076"/>
<dbReference type="RefSeq" id="WP_134435327.1">
    <property type="nucleotide sequence ID" value="NZ_SOML01000001.1"/>
</dbReference>
<name>A0A4Y8L9S5_9BACT</name>
<dbReference type="SUPFAM" id="SSF56935">
    <property type="entry name" value="Porins"/>
    <property type="match status" value="1"/>
</dbReference>
<feature type="signal peptide" evidence="3">
    <location>
        <begin position="1"/>
        <end position="21"/>
    </location>
</feature>
<organism evidence="6 7">
    <name type="scientific">Dysgonomonas capnocytophagoides</name>
    <dbReference type="NCBI Taxonomy" id="45254"/>
    <lineage>
        <taxon>Bacteria</taxon>
        <taxon>Pseudomonadati</taxon>
        <taxon>Bacteroidota</taxon>
        <taxon>Bacteroidia</taxon>
        <taxon>Bacteroidales</taxon>
        <taxon>Dysgonomonadaceae</taxon>
        <taxon>Dysgonomonas</taxon>
    </lineage>
</organism>
<keyword evidence="1" id="KW-0812">Transmembrane</keyword>
<keyword evidence="7" id="KW-1185">Reference proteome</keyword>
<dbReference type="InterPro" id="IPR008969">
    <property type="entry name" value="CarboxyPept-like_regulatory"/>
</dbReference>
<keyword evidence="1" id="KW-1134">Transmembrane beta strand</keyword>
<dbReference type="SUPFAM" id="SSF49464">
    <property type="entry name" value="Carboxypeptidase regulatory domain-like"/>
    <property type="match status" value="1"/>
</dbReference>
<evidence type="ECO:0000259" key="5">
    <source>
        <dbReference type="Pfam" id="PF07715"/>
    </source>
</evidence>
<dbReference type="Proteomes" id="UP000297861">
    <property type="component" value="Unassembled WGS sequence"/>
</dbReference>